<dbReference type="PANTHER" id="PTHR10903">
    <property type="entry name" value="GTPASE, IMAP FAMILY MEMBER-RELATED"/>
    <property type="match status" value="1"/>
</dbReference>
<dbReference type="GO" id="GO:0015031">
    <property type="term" value="P:protein transport"/>
    <property type="evidence" value="ECO:0007669"/>
    <property type="project" value="UniProtKB-KW"/>
</dbReference>
<dbReference type="PANTHER" id="PTHR10903:SF135">
    <property type="entry name" value="TRANSLOCASE OF CHLOROPLAST 120, CHLOROPLASTIC-RELATED"/>
    <property type="match status" value="1"/>
</dbReference>
<keyword evidence="8" id="KW-0378">Hydrolase</keyword>
<keyword evidence="3" id="KW-0813">Transport</keyword>
<dbReference type="Pfam" id="PF01926">
    <property type="entry name" value="MMR_HSR1"/>
    <property type="match status" value="1"/>
</dbReference>
<feature type="compositionally biased region" description="Basic and acidic residues" evidence="15">
    <location>
        <begin position="214"/>
        <end position="226"/>
    </location>
</feature>
<evidence type="ECO:0000256" key="1">
    <source>
        <dbReference type="ARBA" id="ARBA00001946"/>
    </source>
</evidence>
<dbReference type="InterPro" id="IPR027417">
    <property type="entry name" value="P-loop_NTPase"/>
</dbReference>
<feature type="region of interest" description="Disordered" evidence="15">
    <location>
        <begin position="286"/>
        <end position="312"/>
    </location>
</feature>
<keyword evidence="7" id="KW-0479">Metal-binding</keyword>
<dbReference type="Gene3D" id="3.40.50.300">
    <property type="entry name" value="P-loop containing nucleotide triphosphate hydrolases"/>
    <property type="match status" value="1"/>
</dbReference>
<dbReference type="GO" id="GO:0046872">
    <property type="term" value="F:metal ion binding"/>
    <property type="evidence" value="ECO:0007669"/>
    <property type="project" value="UniProtKB-KW"/>
</dbReference>
<dbReference type="STRING" id="946122.A0A0C2X0P0"/>
<comment type="cofactor">
    <cofactor evidence="1">
        <name>Mg(2+)</name>
        <dbReference type="ChEBI" id="CHEBI:18420"/>
    </cofactor>
</comment>
<evidence type="ECO:0000256" key="13">
    <source>
        <dbReference type="ARBA" id="ARBA00023136"/>
    </source>
</evidence>
<evidence type="ECO:0000256" key="6">
    <source>
        <dbReference type="ARBA" id="ARBA00022692"/>
    </source>
</evidence>
<evidence type="ECO:0000256" key="11">
    <source>
        <dbReference type="ARBA" id="ARBA00022927"/>
    </source>
</evidence>
<evidence type="ECO:0000313" key="17">
    <source>
        <dbReference type="EMBL" id="KIL67662.1"/>
    </source>
</evidence>
<evidence type="ECO:0000256" key="10">
    <source>
        <dbReference type="ARBA" id="ARBA00022842"/>
    </source>
</evidence>
<sequence>MPALTPRYRVMGPTGSGKTSFVNVASGSSLVVGGGLRSCTSQIQLSSPFILNGRNVTLVDTPGFDDTQRSDTEILNSIASHLASTYQAGQKLSGILYLHRISDFRMGGISTKNFRMFRELCGDSSLKNVVIVTNMWGEVAHQLGEERETELAGQDFLFRPVLAKGARMMRHNNTHQSAKDILQSVMENAPQALRIQKEIVDEGKTVSQTAAAAEAERELREQQERHRQDILRIQREREEAIRAQEEKARREKEAEEARIRAELAEAQRRREELECQMREEQARLEQRMREEREAAERRAAAEAAERERQVAEAHARILQAQAAAEHEGMRLQEEMRRFRPLRGRRMRV</sequence>
<dbReference type="CDD" id="cd00882">
    <property type="entry name" value="Ras_like_GTPase"/>
    <property type="match status" value="1"/>
</dbReference>
<evidence type="ECO:0000256" key="8">
    <source>
        <dbReference type="ARBA" id="ARBA00022801"/>
    </source>
</evidence>
<reference evidence="17 18" key="1">
    <citation type="submission" date="2014-04" db="EMBL/GenBank/DDBJ databases">
        <title>Evolutionary Origins and Diversification of the Mycorrhizal Mutualists.</title>
        <authorList>
            <consortium name="DOE Joint Genome Institute"/>
            <consortium name="Mycorrhizal Genomics Consortium"/>
            <person name="Kohler A."/>
            <person name="Kuo A."/>
            <person name="Nagy L.G."/>
            <person name="Floudas D."/>
            <person name="Copeland A."/>
            <person name="Barry K.W."/>
            <person name="Cichocki N."/>
            <person name="Veneault-Fourrey C."/>
            <person name="LaButti K."/>
            <person name="Lindquist E.A."/>
            <person name="Lipzen A."/>
            <person name="Lundell T."/>
            <person name="Morin E."/>
            <person name="Murat C."/>
            <person name="Riley R."/>
            <person name="Ohm R."/>
            <person name="Sun H."/>
            <person name="Tunlid A."/>
            <person name="Henrissat B."/>
            <person name="Grigoriev I.V."/>
            <person name="Hibbett D.S."/>
            <person name="Martin F."/>
        </authorList>
    </citation>
    <scope>NUCLEOTIDE SEQUENCE [LARGE SCALE GENOMIC DNA]</scope>
    <source>
        <strain evidence="17 18">Koide BX008</strain>
    </source>
</reference>
<evidence type="ECO:0000256" key="15">
    <source>
        <dbReference type="SAM" id="MobiDB-lite"/>
    </source>
</evidence>
<keyword evidence="18" id="KW-1185">Reference proteome</keyword>
<evidence type="ECO:0000256" key="2">
    <source>
        <dbReference type="ARBA" id="ARBA00004167"/>
    </source>
</evidence>
<dbReference type="GO" id="GO:0005525">
    <property type="term" value="F:GTP binding"/>
    <property type="evidence" value="ECO:0007669"/>
    <property type="project" value="InterPro"/>
</dbReference>
<dbReference type="AlphaFoldDB" id="A0A0C2X0P0"/>
<comment type="subcellular location">
    <subcellularLocation>
        <location evidence="2">Membrane</location>
        <topology evidence="2">Single-pass membrane protein</topology>
    </subcellularLocation>
    <subcellularLocation>
        <location evidence="14">Plastid</location>
        <location evidence="14">Chloroplast outer membrane</location>
    </subcellularLocation>
</comment>
<name>A0A0C2X0P0_AMAMK</name>
<evidence type="ECO:0000256" key="9">
    <source>
        <dbReference type="ARBA" id="ARBA00022805"/>
    </source>
</evidence>
<evidence type="ECO:0000256" key="14">
    <source>
        <dbReference type="ARBA" id="ARBA00024013"/>
    </source>
</evidence>
<keyword evidence="13" id="KW-0472">Membrane</keyword>
<dbReference type="InterPro" id="IPR045058">
    <property type="entry name" value="GIMA/IAN/Toc"/>
</dbReference>
<dbReference type="GO" id="GO:0016787">
    <property type="term" value="F:hydrolase activity"/>
    <property type="evidence" value="ECO:0007669"/>
    <property type="project" value="UniProtKB-KW"/>
</dbReference>
<protein>
    <recommendedName>
        <fullName evidence="16">G domain-containing protein</fullName>
    </recommendedName>
</protein>
<feature type="region of interest" description="Disordered" evidence="15">
    <location>
        <begin position="207"/>
        <end position="226"/>
    </location>
</feature>
<dbReference type="OrthoDB" id="8954335at2759"/>
<keyword evidence="10" id="KW-0460">Magnesium</keyword>
<keyword evidence="9" id="KW-1002">Plastid outer membrane</keyword>
<evidence type="ECO:0000259" key="16">
    <source>
        <dbReference type="Pfam" id="PF01926"/>
    </source>
</evidence>
<dbReference type="EMBL" id="KN818231">
    <property type="protein sequence ID" value="KIL67662.1"/>
    <property type="molecule type" value="Genomic_DNA"/>
</dbReference>
<dbReference type="HOGENOM" id="CLU_018003_1_1_1"/>
<gene>
    <name evidence="17" type="ORF">M378DRAFT_271166</name>
</gene>
<keyword evidence="5" id="KW-0934">Plastid</keyword>
<dbReference type="GO" id="GO:0016020">
    <property type="term" value="C:membrane"/>
    <property type="evidence" value="ECO:0007669"/>
    <property type="project" value="UniProtKB-SubCell"/>
</dbReference>
<accession>A0A0C2X0P0</accession>
<dbReference type="SUPFAM" id="SSF52540">
    <property type="entry name" value="P-loop containing nucleoside triphosphate hydrolases"/>
    <property type="match status" value="1"/>
</dbReference>
<evidence type="ECO:0000256" key="3">
    <source>
        <dbReference type="ARBA" id="ARBA00022448"/>
    </source>
</evidence>
<evidence type="ECO:0000256" key="7">
    <source>
        <dbReference type="ARBA" id="ARBA00022723"/>
    </source>
</evidence>
<keyword evidence="4" id="KW-0150">Chloroplast</keyword>
<evidence type="ECO:0000313" key="18">
    <source>
        <dbReference type="Proteomes" id="UP000054549"/>
    </source>
</evidence>
<dbReference type="InParanoid" id="A0A0C2X0P0"/>
<proteinExistence type="predicted"/>
<evidence type="ECO:0000256" key="5">
    <source>
        <dbReference type="ARBA" id="ARBA00022640"/>
    </source>
</evidence>
<dbReference type="Proteomes" id="UP000054549">
    <property type="component" value="Unassembled WGS sequence"/>
</dbReference>
<keyword evidence="12" id="KW-1133">Transmembrane helix</keyword>
<evidence type="ECO:0000256" key="12">
    <source>
        <dbReference type="ARBA" id="ARBA00022989"/>
    </source>
</evidence>
<keyword evidence="11" id="KW-0653">Protein transport</keyword>
<dbReference type="InterPro" id="IPR006073">
    <property type="entry name" value="GTP-bd"/>
</dbReference>
<evidence type="ECO:0000256" key="4">
    <source>
        <dbReference type="ARBA" id="ARBA00022528"/>
    </source>
</evidence>
<keyword evidence="6" id="KW-0812">Transmembrane</keyword>
<organism evidence="17 18">
    <name type="scientific">Amanita muscaria (strain Koide BX008)</name>
    <dbReference type="NCBI Taxonomy" id="946122"/>
    <lineage>
        <taxon>Eukaryota</taxon>
        <taxon>Fungi</taxon>
        <taxon>Dikarya</taxon>
        <taxon>Basidiomycota</taxon>
        <taxon>Agaricomycotina</taxon>
        <taxon>Agaricomycetes</taxon>
        <taxon>Agaricomycetidae</taxon>
        <taxon>Agaricales</taxon>
        <taxon>Pluteineae</taxon>
        <taxon>Amanitaceae</taxon>
        <taxon>Amanita</taxon>
    </lineage>
</organism>
<feature type="domain" description="G" evidence="16">
    <location>
        <begin position="10"/>
        <end position="100"/>
    </location>
</feature>